<feature type="compositionally biased region" description="Low complexity" evidence="1">
    <location>
        <begin position="223"/>
        <end position="235"/>
    </location>
</feature>
<evidence type="ECO:0000313" key="3">
    <source>
        <dbReference type="Proteomes" id="UP000039865"/>
    </source>
</evidence>
<feature type="compositionally biased region" description="Polar residues" evidence="1">
    <location>
        <begin position="114"/>
        <end position="143"/>
    </location>
</feature>
<feature type="region of interest" description="Disordered" evidence="1">
    <location>
        <begin position="90"/>
        <end position="143"/>
    </location>
</feature>
<name>A0A078AHD4_STYLE</name>
<evidence type="ECO:0000256" key="1">
    <source>
        <dbReference type="SAM" id="MobiDB-lite"/>
    </source>
</evidence>
<dbReference type="InParanoid" id="A0A078AHD4"/>
<reference evidence="2 3" key="1">
    <citation type="submission" date="2014-06" db="EMBL/GenBank/DDBJ databases">
        <authorList>
            <person name="Swart Estienne"/>
        </authorList>
    </citation>
    <scope>NUCLEOTIDE SEQUENCE [LARGE SCALE GENOMIC DNA]</scope>
    <source>
        <strain evidence="2 3">130c</strain>
    </source>
</reference>
<accession>A0A078AHD4</accession>
<dbReference type="EMBL" id="CCKQ01010195">
    <property type="protein sequence ID" value="CDW81700.1"/>
    <property type="molecule type" value="Genomic_DNA"/>
</dbReference>
<organism evidence="2 3">
    <name type="scientific">Stylonychia lemnae</name>
    <name type="common">Ciliate</name>
    <dbReference type="NCBI Taxonomy" id="5949"/>
    <lineage>
        <taxon>Eukaryota</taxon>
        <taxon>Sar</taxon>
        <taxon>Alveolata</taxon>
        <taxon>Ciliophora</taxon>
        <taxon>Intramacronucleata</taxon>
        <taxon>Spirotrichea</taxon>
        <taxon>Stichotrichia</taxon>
        <taxon>Sporadotrichida</taxon>
        <taxon>Oxytrichidae</taxon>
        <taxon>Stylonychinae</taxon>
        <taxon>Stylonychia</taxon>
    </lineage>
</organism>
<feature type="compositionally biased region" description="Polar residues" evidence="1">
    <location>
        <begin position="91"/>
        <end position="104"/>
    </location>
</feature>
<sequence>MIYFYEPYVSKKELKMLVDPLTPKEDQPIPLSSLHREMIQQIIESQEDSPKQEKNKSKCWPFIANIITDSQDSAHFRNLLKTVKKFKRKQLNPQKSFQRRMAQTQKHHQKVLSRLSQQRFNSGSNKLTPQSQNKSISPNKVKNQVTLIKSMTLKSPIMSIKNGKEEEKISINASFEKRNTRQLNIKIDPLEGFSIEVMQNQANNNIQVAQLEDSVKESEYKASSDSSLTSESSIEGESKEGFSDQNNEDGSKKQSFSLIESLNFLKQASKKRQSYYTKNTSFITEDEDKKRMKSILYHSPNRRASVLVGSTAKKKFFSALGMQSMNLDLNVSSSNRKETLLGSTLISKNTILLQQKLQSSIQKKIDNEKFNEEITVIEPQNRLKSHKMFKYDMLNNNLSPGGLLLNNIKRNSVVEVTGTRNSLGNLMQNQQRPNSQYRSREQLDLTQKEVQNEISRKTFQFLHSVESTRHQVLKSLPSSKDIVSQKNLQSKVNKRRPWTGKIRPMNVQRNQLFINVNPNQSYLDADSTQINTPYTQQNNSQKYLNGSLLNHVQELKKKRRKRIKMTQSREGLFSQQALVKNDLLKLQEQKINRRLIDELASKLQYWSPK</sequence>
<feature type="region of interest" description="Disordered" evidence="1">
    <location>
        <begin position="219"/>
        <end position="251"/>
    </location>
</feature>
<protein>
    <submittedName>
        <fullName evidence="2">Uncharacterized protein</fullName>
    </submittedName>
</protein>
<evidence type="ECO:0000313" key="2">
    <source>
        <dbReference type="EMBL" id="CDW81700.1"/>
    </source>
</evidence>
<gene>
    <name evidence="2" type="primary">Contig16238.g17295</name>
    <name evidence="2" type="ORF">STYLEM_10724</name>
</gene>
<keyword evidence="3" id="KW-1185">Reference proteome</keyword>
<dbReference type="AlphaFoldDB" id="A0A078AHD4"/>
<dbReference type="Proteomes" id="UP000039865">
    <property type="component" value="Unassembled WGS sequence"/>
</dbReference>
<proteinExistence type="predicted"/>